<comment type="caution">
    <text evidence="9">The sequence shown here is derived from an EMBL/GenBank/DDBJ whole genome shotgun (WGS) entry which is preliminary data.</text>
</comment>
<organism evidence="9 10">
    <name type="scientific">Ceratocystis pirilliformis</name>
    <dbReference type="NCBI Taxonomy" id="259994"/>
    <lineage>
        <taxon>Eukaryota</taxon>
        <taxon>Fungi</taxon>
        <taxon>Dikarya</taxon>
        <taxon>Ascomycota</taxon>
        <taxon>Pezizomycotina</taxon>
        <taxon>Sordariomycetes</taxon>
        <taxon>Hypocreomycetidae</taxon>
        <taxon>Microascales</taxon>
        <taxon>Ceratocystidaceae</taxon>
        <taxon>Ceratocystis</taxon>
    </lineage>
</organism>
<dbReference type="Pfam" id="PF01426">
    <property type="entry name" value="BAH"/>
    <property type="match status" value="1"/>
</dbReference>
<keyword evidence="6" id="KW-0547">Nucleotide-binding</keyword>
<dbReference type="SUPFAM" id="SSF52540">
    <property type="entry name" value="P-loop containing nucleoside triphosphate hydrolases"/>
    <property type="match status" value="1"/>
</dbReference>
<dbReference type="InterPro" id="IPR043151">
    <property type="entry name" value="BAH_sf"/>
</dbReference>
<dbReference type="Gene3D" id="2.30.30.490">
    <property type="match status" value="1"/>
</dbReference>
<dbReference type="InterPro" id="IPR003959">
    <property type="entry name" value="ATPase_AAA_core"/>
</dbReference>
<comment type="subunit">
    <text evidence="6">ORC is composed of six subunits.</text>
</comment>
<dbReference type="PROSITE" id="PS51038">
    <property type="entry name" value="BAH"/>
    <property type="match status" value="1"/>
</dbReference>
<dbReference type="SMART" id="SM00439">
    <property type="entry name" value="BAH"/>
    <property type="match status" value="1"/>
</dbReference>
<evidence type="ECO:0000313" key="9">
    <source>
        <dbReference type="EMBL" id="KAL1898311.1"/>
    </source>
</evidence>
<dbReference type="PANTHER" id="PTHR10763">
    <property type="entry name" value="CELL DIVISION CONTROL PROTEIN 6-RELATED"/>
    <property type="match status" value="1"/>
</dbReference>
<evidence type="ECO:0000256" key="2">
    <source>
        <dbReference type="ARBA" id="ARBA00008398"/>
    </source>
</evidence>
<keyword evidence="5 6" id="KW-0539">Nucleus</keyword>
<reference evidence="9 10" key="1">
    <citation type="journal article" date="2024" name="IMA Fungus">
        <title>IMA Genome - F19 : A genome assembly and annotation guide to empower mycologists, including annotated draft genome sequences of Ceratocystis pirilliformis, Diaporthe australafricana, Fusarium ophioides, Paecilomyces lecythidis, and Sporothrix stenoceras.</title>
        <authorList>
            <person name="Aylward J."/>
            <person name="Wilson A.M."/>
            <person name="Visagie C.M."/>
            <person name="Spraker J."/>
            <person name="Barnes I."/>
            <person name="Buitendag C."/>
            <person name="Ceriani C."/>
            <person name="Del Mar Angel L."/>
            <person name="du Plessis D."/>
            <person name="Fuchs T."/>
            <person name="Gasser K."/>
            <person name="Kramer D."/>
            <person name="Li W."/>
            <person name="Munsamy K."/>
            <person name="Piso A."/>
            <person name="Price J.L."/>
            <person name="Sonnekus B."/>
            <person name="Thomas C."/>
            <person name="van der Nest A."/>
            <person name="van Dijk A."/>
            <person name="van Heerden A."/>
            <person name="van Vuuren N."/>
            <person name="Yilmaz N."/>
            <person name="Duong T.A."/>
            <person name="van der Merwe N.A."/>
            <person name="Wingfield M.J."/>
            <person name="Wingfield B.D."/>
        </authorList>
    </citation>
    <scope>NUCLEOTIDE SEQUENCE [LARGE SCALE GENOMIC DNA]</scope>
    <source>
        <strain evidence="9 10">CMW 12675</strain>
    </source>
</reference>
<evidence type="ECO:0000256" key="1">
    <source>
        <dbReference type="ARBA" id="ARBA00004123"/>
    </source>
</evidence>
<dbReference type="Gene3D" id="3.40.50.300">
    <property type="entry name" value="P-loop containing nucleotide triphosphate hydrolases"/>
    <property type="match status" value="1"/>
</dbReference>
<keyword evidence="10" id="KW-1185">Reference proteome</keyword>
<comment type="similarity">
    <text evidence="2 6">Belongs to the ORC1 family.</text>
</comment>
<comment type="subcellular location">
    <subcellularLocation>
        <location evidence="1 6">Nucleus</location>
    </subcellularLocation>
</comment>
<evidence type="ECO:0000256" key="6">
    <source>
        <dbReference type="RuleBase" id="RU365058"/>
    </source>
</evidence>
<protein>
    <recommendedName>
        <fullName evidence="6">Origin recognition complex subunit 1</fullName>
    </recommendedName>
</protein>
<evidence type="ECO:0000256" key="7">
    <source>
        <dbReference type="SAM" id="MobiDB-lite"/>
    </source>
</evidence>
<gene>
    <name evidence="9" type="primary">ORC1</name>
    <name evidence="9" type="ORF">Cpir12675_002019</name>
</gene>
<dbReference type="Pfam" id="PF22606">
    <property type="entry name" value="Cdc6-ORC-like_ATPase_lid"/>
    <property type="match status" value="1"/>
</dbReference>
<feature type="compositionally biased region" description="Polar residues" evidence="7">
    <location>
        <begin position="1"/>
        <end position="25"/>
    </location>
</feature>
<keyword evidence="6" id="KW-0067">ATP-binding</keyword>
<evidence type="ECO:0000256" key="3">
    <source>
        <dbReference type="ARBA" id="ARBA00022705"/>
    </source>
</evidence>
<keyword evidence="4 6" id="KW-0238">DNA-binding</keyword>
<dbReference type="Gene3D" id="1.10.8.60">
    <property type="match status" value="1"/>
</dbReference>
<evidence type="ECO:0000256" key="4">
    <source>
        <dbReference type="ARBA" id="ARBA00023125"/>
    </source>
</evidence>
<name>A0ABR3ZCA0_9PEZI</name>
<dbReference type="InterPro" id="IPR027417">
    <property type="entry name" value="P-loop_NTPase"/>
</dbReference>
<accession>A0ABR3ZCA0</accession>
<dbReference type="InterPro" id="IPR050311">
    <property type="entry name" value="ORC1/CDC6"/>
</dbReference>
<dbReference type="InterPro" id="IPR001025">
    <property type="entry name" value="BAH_dom"/>
</dbReference>
<evidence type="ECO:0000256" key="5">
    <source>
        <dbReference type="ARBA" id="ARBA00023242"/>
    </source>
</evidence>
<keyword evidence="3 6" id="KW-0235">DNA replication</keyword>
<comment type="function">
    <text evidence="6">Component of the origin recognition complex (ORC) that binds origins of replication. DNA-binding is ATP-dependent, however specific DNA sequences that define origins of replication have not been identified so far. ORC is required to assemble the pre-replication complex necessary to initiate DNA replication.</text>
</comment>
<dbReference type="InterPro" id="IPR054425">
    <property type="entry name" value="Cdc6_ORC1-like_ATPase_lid"/>
</dbReference>
<feature type="domain" description="BAH" evidence="8">
    <location>
        <begin position="88"/>
        <end position="213"/>
    </location>
</feature>
<sequence>MVRPSRSQSRQTASAEPTVAGSVSSEDSRNHANVNGVDINSEKGPANTSDEDEDLDWDWVYDGQDKDGRTYGRARPSNQITGARLGQFECRLGDIVLLRADGLSDTWVAIISDFTLDDNGEKAAIFVWFTGGKEIRNNERKIQDYYPNELYITSASDINPLESICGKANVMSEASYRKSFPTGKIPRSSPHFGKTFICRRGCNMRTTTYTNVFVWENMYRGFRDLKSLLQYVTEGTKLSRKLKQDLDATFVPGDETAPQKQVPMTPRTRRINVNATPSGSRQRRGAKKALEFTPLATRIIPMDTIQASPFQQARTQLHVAAVPLTLPCRENEFAEVYFHLEKAISNGTSNCIYISGTPGSGKTATVREVIARLEDSVLNDELDDFIFVEINGLKITDPHQSYAVLWEALKGERVSPAQALDLLEREFSAPNPRRVPCVVLMDELDQLVTKNQGVMYNFFNWPALRHSRLIVLAVANTMDLPERTLSNKISSRLGTYIITRLYPSFRVLLTLLGLTRIPFPGYNHEQLMEIIQSRLEGVQGNIVEPDAIQFASRKVAAVSGDARRALDICRRAVEIAESSLNNAVPPTPSRTKPGFAPSNGRVTIQTIRQAINEATSNPVQQALRALPLAPKLLLSALLIRLRRAGIGEVSMGDVLSELGSMLRSSSGRNSEDLVASLLGPGAVSLTPQGTGALAPTALMAFQDAALGLVAAGIIVLEAHKVERPSKVRLAVPDDEITMAFHDDPEIKEIGITV</sequence>
<dbReference type="SUPFAM" id="SSF82061">
    <property type="entry name" value="BAH domain"/>
    <property type="match status" value="1"/>
</dbReference>
<dbReference type="Pfam" id="PF00004">
    <property type="entry name" value="AAA"/>
    <property type="match status" value="1"/>
</dbReference>
<dbReference type="Proteomes" id="UP001583280">
    <property type="component" value="Unassembled WGS sequence"/>
</dbReference>
<dbReference type="CDD" id="cd00009">
    <property type="entry name" value="AAA"/>
    <property type="match status" value="1"/>
</dbReference>
<dbReference type="EMBL" id="JAWDJO010000035">
    <property type="protein sequence ID" value="KAL1898311.1"/>
    <property type="molecule type" value="Genomic_DNA"/>
</dbReference>
<evidence type="ECO:0000259" key="8">
    <source>
        <dbReference type="PROSITE" id="PS51038"/>
    </source>
</evidence>
<feature type="region of interest" description="Disordered" evidence="7">
    <location>
        <begin position="1"/>
        <end position="55"/>
    </location>
</feature>
<dbReference type="InterPro" id="IPR003593">
    <property type="entry name" value="AAA+_ATPase"/>
</dbReference>
<dbReference type="SMART" id="SM00382">
    <property type="entry name" value="AAA"/>
    <property type="match status" value="1"/>
</dbReference>
<evidence type="ECO:0000313" key="10">
    <source>
        <dbReference type="Proteomes" id="UP001583280"/>
    </source>
</evidence>
<dbReference type="PANTHER" id="PTHR10763:SF23">
    <property type="entry name" value="ORIGIN RECOGNITION COMPLEX SUBUNIT 1"/>
    <property type="match status" value="1"/>
</dbReference>
<proteinExistence type="inferred from homology"/>